<sequence length="262" mass="29790">MKRWGSVMNGCDVWPQEFVNGVYSHAIAQQRWPELGLRDQAAVQLWERCQGFLPPVRPRAELLRVRRSAWFDERCLTQLQAYPCSRFISIGAGLSTRFHRLSQASDWPQFRWWELEGAEGARVKRHCFPVMDNYALIEVSEGQLAAELSALLAADPEPAVVLVEGPAAAMSEAQWQQLTVICEAAHCRVDLVFDCLPRMGRWRARCLSALMLAGLYSQVRFTCSIQLPTPGWQVIQQARLGSRLHSRLLGGWYGVHLRNTRS</sequence>
<protein>
    <submittedName>
        <fullName evidence="1">Uncharacterized protein</fullName>
    </submittedName>
</protein>
<dbReference type="RefSeq" id="WP_302712073.1">
    <property type="nucleotide sequence ID" value="NZ_JAULRT010000047.1"/>
</dbReference>
<dbReference type="SUPFAM" id="SSF53335">
    <property type="entry name" value="S-adenosyl-L-methionine-dependent methyltransferases"/>
    <property type="match status" value="1"/>
</dbReference>
<dbReference type="InterPro" id="IPR029063">
    <property type="entry name" value="SAM-dependent_MTases_sf"/>
</dbReference>
<organism evidence="1 2">
    <name type="scientific">Gilvimarinus algae</name>
    <dbReference type="NCBI Taxonomy" id="3058037"/>
    <lineage>
        <taxon>Bacteria</taxon>
        <taxon>Pseudomonadati</taxon>
        <taxon>Pseudomonadota</taxon>
        <taxon>Gammaproteobacteria</taxon>
        <taxon>Cellvibrionales</taxon>
        <taxon>Cellvibrionaceae</taxon>
        <taxon>Gilvimarinus</taxon>
    </lineage>
</organism>
<proteinExistence type="predicted"/>
<dbReference type="Gene3D" id="3.40.50.150">
    <property type="entry name" value="Vaccinia Virus protein VP39"/>
    <property type="match status" value="1"/>
</dbReference>
<keyword evidence="2" id="KW-1185">Reference proteome</keyword>
<dbReference type="Proteomes" id="UP001168380">
    <property type="component" value="Unassembled WGS sequence"/>
</dbReference>
<name>A0ABT8TDA8_9GAMM</name>
<gene>
    <name evidence="1" type="ORF">QWI16_07005</name>
</gene>
<evidence type="ECO:0000313" key="2">
    <source>
        <dbReference type="Proteomes" id="UP001168380"/>
    </source>
</evidence>
<accession>A0ABT8TDA8</accession>
<dbReference type="EMBL" id="JAULRT010000047">
    <property type="protein sequence ID" value="MDO3381921.1"/>
    <property type="molecule type" value="Genomic_DNA"/>
</dbReference>
<reference evidence="1" key="1">
    <citation type="submission" date="2023-07" db="EMBL/GenBank/DDBJ databases">
        <title>Gilvimarinus algae sp. nov., isolated from the surface of Kelp.</title>
        <authorList>
            <person name="Sun Y.Y."/>
            <person name="Gong Y."/>
            <person name="Du Z.J."/>
        </authorList>
    </citation>
    <scope>NUCLEOTIDE SEQUENCE</scope>
    <source>
        <strain evidence="1">SDUM040014</strain>
    </source>
</reference>
<comment type="caution">
    <text evidence="1">The sequence shown here is derived from an EMBL/GenBank/DDBJ whole genome shotgun (WGS) entry which is preliminary data.</text>
</comment>
<evidence type="ECO:0000313" key="1">
    <source>
        <dbReference type="EMBL" id="MDO3381921.1"/>
    </source>
</evidence>